<comment type="similarity">
    <text evidence="1">Belongs to the bacterial luciferase oxidoreductase family.</text>
</comment>
<dbReference type="InterPro" id="IPR011251">
    <property type="entry name" value="Luciferase-like_dom"/>
</dbReference>
<name>A0ABP6XHY9_9PSEU</name>
<keyword evidence="3" id="KW-0560">Oxidoreductase</keyword>
<dbReference type="SUPFAM" id="SSF51679">
    <property type="entry name" value="Bacterial luciferase-like"/>
    <property type="match status" value="1"/>
</dbReference>
<feature type="region of interest" description="Disordered" evidence="5">
    <location>
        <begin position="381"/>
        <end position="400"/>
    </location>
</feature>
<evidence type="ECO:0000256" key="2">
    <source>
        <dbReference type="ARBA" id="ARBA00022630"/>
    </source>
</evidence>
<dbReference type="PANTHER" id="PTHR30137:SF16">
    <property type="entry name" value="BLL0895 PROTEIN"/>
    <property type="match status" value="1"/>
</dbReference>
<dbReference type="Proteomes" id="UP001500689">
    <property type="component" value="Unassembled WGS sequence"/>
</dbReference>
<evidence type="ECO:0000256" key="4">
    <source>
        <dbReference type="ARBA" id="ARBA00023033"/>
    </source>
</evidence>
<evidence type="ECO:0000256" key="3">
    <source>
        <dbReference type="ARBA" id="ARBA00023002"/>
    </source>
</evidence>
<keyword evidence="8" id="KW-1185">Reference proteome</keyword>
<keyword evidence="2" id="KW-0285">Flavoprotein</keyword>
<evidence type="ECO:0000313" key="8">
    <source>
        <dbReference type="Proteomes" id="UP001500689"/>
    </source>
</evidence>
<keyword evidence="4" id="KW-0503">Monooxygenase</keyword>
<feature type="domain" description="Luciferase-like" evidence="6">
    <location>
        <begin position="7"/>
        <end position="314"/>
    </location>
</feature>
<dbReference type="PANTHER" id="PTHR30137">
    <property type="entry name" value="LUCIFERASE-LIKE MONOOXYGENASE"/>
    <property type="match status" value="1"/>
</dbReference>
<dbReference type="Pfam" id="PF00296">
    <property type="entry name" value="Bac_luciferase"/>
    <property type="match status" value="1"/>
</dbReference>
<dbReference type="RefSeq" id="WP_344865596.1">
    <property type="nucleotide sequence ID" value="NZ_BAAAZN010000014.1"/>
</dbReference>
<evidence type="ECO:0000259" key="6">
    <source>
        <dbReference type="Pfam" id="PF00296"/>
    </source>
</evidence>
<sequence>MTVPRLRFGAFLSPLHPPGENPATVLWRDRELAEWLDALGYDELWVGEHHSAGWGLISSPELFLASVAEHTKHLRLATGVVSLPYHHPFMVASRAVQLHHLTRGRFILGVGAGSLPSDMHMLGIDPGVTRTRTAESIETIRHLLSTEEPLTATAGWFELHDARLQLGPFGGRPIELAISSASSPFSMRLAGKHGLSPVSFGAPRPGTDPGNLREQWDHLVSAADEAGRAADRDRWRITLPVHLADSREQAIEDVLDGWTAYRLGYWGRTLGLPVTPPRDRGEARALLAESIASHSAIIGSVEDAVAAIAAIHEVTGGLGQLLVNVQDWAPRAAVLHSFELLARFVIPRFDGSADRAEASANWVADHRADFLAKALAAQQRAQGVPDTAVEPPKQHTPAAR</sequence>
<evidence type="ECO:0000313" key="7">
    <source>
        <dbReference type="EMBL" id="GAA3567164.1"/>
    </source>
</evidence>
<dbReference type="InterPro" id="IPR050766">
    <property type="entry name" value="Bact_Lucif_Oxidored"/>
</dbReference>
<reference evidence="8" key="1">
    <citation type="journal article" date="2019" name="Int. J. Syst. Evol. Microbiol.">
        <title>The Global Catalogue of Microorganisms (GCM) 10K type strain sequencing project: providing services to taxonomists for standard genome sequencing and annotation.</title>
        <authorList>
            <consortium name="The Broad Institute Genomics Platform"/>
            <consortium name="The Broad Institute Genome Sequencing Center for Infectious Disease"/>
            <person name="Wu L."/>
            <person name="Ma J."/>
        </authorList>
    </citation>
    <scope>NUCLEOTIDE SEQUENCE [LARGE SCALE GENOMIC DNA]</scope>
    <source>
        <strain evidence="8">JCM 16898</strain>
    </source>
</reference>
<proteinExistence type="inferred from homology"/>
<accession>A0ABP6XHY9</accession>
<evidence type="ECO:0000256" key="1">
    <source>
        <dbReference type="ARBA" id="ARBA00010426"/>
    </source>
</evidence>
<organism evidence="7 8">
    <name type="scientific">Amycolatopsis ultiminotia</name>
    <dbReference type="NCBI Taxonomy" id="543629"/>
    <lineage>
        <taxon>Bacteria</taxon>
        <taxon>Bacillati</taxon>
        <taxon>Actinomycetota</taxon>
        <taxon>Actinomycetes</taxon>
        <taxon>Pseudonocardiales</taxon>
        <taxon>Pseudonocardiaceae</taxon>
        <taxon>Amycolatopsis</taxon>
    </lineage>
</organism>
<dbReference type="Gene3D" id="3.20.20.30">
    <property type="entry name" value="Luciferase-like domain"/>
    <property type="match status" value="1"/>
</dbReference>
<gene>
    <name evidence="7" type="ORF">GCM10022222_58870</name>
</gene>
<protein>
    <submittedName>
        <fullName evidence="7">LLM class flavin-dependent oxidoreductase</fullName>
    </submittedName>
</protein>
<dbReference type="EMBL" id="BAAAZN010000014">
    <property type="protein sequence ID" value="GAA3567164.1"/>
    <property type="molecule type" value="Genomic_DNA"/>
</dbReference>
<dbReference type="InterPro" id="IPR036661">
    <property type="entry name" value="Luciferase-like_sf"/>
</dbReference>
<evidence type="ECO:0000256" key="5">
    <source>
        <dbReference type="SAM" id="MobiDB-lite"/>
    </source>
</evidence>
<comment type="caution">
    <text evidence="7">The sequence shown here is derived from an EMBL/GenBank/DDBJ whole genome shotgun (WGS) entry which is preliminary data.</text>
</comment>